<evidence type="ECO:0000313" key="2">
    <source>
        <dbReference type="Proteomes" id="UP000614982"/>
    </source>
</evidence>
<keyword evidence="2" id="KW-1185">Reference proteome</keyword>
<dbReference type="EMBL" id="BLWA01000011">
    <property type="protein sequence ID" value="GFM93738.1"/>
    <property type="molecule type" value="Genomic_DNA"/>
</dbReference>
<reference evidence="1 2" key="1">
    <citation type="submission" date="2020-05" db="EMBL/GenBank/DDBJ databases">
        <title>Genetic diversity of Pseudomonas cichorii.</title>
        <authorList>
            <person name="Tani S."/>
            <person name="Yagi H."/>
            <person name="Hashimoto S."/>
            <person name="Iiyama K."/>
            <person name="Furuya N."/>
        </authorList>
    </citation>
    <scope>NUCLEOTIDE SEQUENCE [LARGE SCALE GENOMIC DNA]</scope>
    <source>
        <strain evidence="1 2">LMG 2162</strain>
    </source>
</reference>
<proteinExistence type="predicted"/>
<organism evidence="1 2">
    <name type="scientific">Pseudomonas cichorii</name>
    <dbReference type="NCBI Taxonomy" id="36746"/>
    <lineage>
        <taxon>Bacteria</taxon>
        <taxon>Pseudomonadati</taxon>
        <taxon>Pseudomonadota</taxon>
        <taxon>Gammaproteobacteria</taxon>
        <taxon>Pseudomonadales</taxon>
        <taxon>Pseudomonadaceae</taxon>
        <taxon>Pseudomonas</taxon>
    </lineage>
</organism>
<name>A0ABQ1DS54_PSECI</name>
<accession>A0ABQ1DS54</accession>
<evidence type="ECO:0000313" key="1">
    <source>
        <dbReference type="EMBL" id="GFM93738.1"/>
    </source>
</evidence>
<sequence length="75" mass="8496">MSAISFGIPVHLDHEEAAWHLTHFKGIESNHPRLQLTRSLHYCSGGCPILIKLCGINLDPRNAHKWRAVWWGGLT</sequence>
<comment type="caution">
    <text evidence="1">The sequence shown here is derived from an EMBL/GenBank/DDBJ whole genome shotgun (WGS) entry which is preliminary data.</text>
</comment>
<dbReference type="Proteomes" id="UP000614982">
    <property type="component" value="Unassembled WGS sequence"/>
</dbReference>
<protein>
    <submittedName>
        <fullName evidence="1">Uncharacterized protein</fullName>
    </submittedName>
</protein>
<gene>
    <name evidence="1" type="ORF">PSCICP_37100</name>
</gene>